<dbReference type="Proteomes" id="UP000278036">
    <property type="component" value="Unassembled WGS sequence"/>
</dbReference>
<protein>
    <recommendedName>
        <fullName evidence="5">DAGKc domain-containing protein</fullName>
    </recommendedName>
</protein>
<comment type="caution">
    <text evidence="6">The sequence shown here is derived from an EMBL/GenBank/DDBJ whole genome shotgun (WGS) entry which is preliminary data.</text>
</comment>
<dbReference type="Gene3D" id="2.60.200.40">
    <property type="match status" value="1"/>
</dbReference>
<dbReference type="PROSITE" id="PS50146">
    <property type="entry name" value="DAGK"/>
    <property type="match status" value="1"/>
</dbReference>
<dbReference type="SMART" id="SM00046">
    <property type="entry name" value="DAGKc"/>
    <property type="match status" value="1"/>
</dbReference>
<keyword evidence="4" id="KW-0067">ATP-binding</keyword>
<dbReference type="InterPro" id="IPR050187">
    <property type="entry name" value="Lipid_Phosphate_FormReg"/>
</dbReference>
<evidence type="ECO:0000256" key="1">
    <source>
        <dbReference type="ARBA" id="ARBA00022679"/>
    </source>
</evidence>
<dbReference type="PANTHER" id="PTHR12358">
    <property type="entry name" value="SPHINGOSINE KINASE"/>
    <property type="match status" value="1"/>
</dbReference>
<evidence type="ECO:0000313" key="8">
    <source>
        <dbReference type="Proteomes" id="UP000274097"/>
    </source>
</evidence>
<evidence type="ECO:0000313" key="7">
    <source>
        <dbReference type="EMBL" id="RMI26832.1"/>
    </source>
</evidence>
<evidence type="ECO:0000313" key="6">
    <source>
        <dbReference type="EMBL" id="RKK01713.1"/>
    </source>
</evidence>
<evidence type="ECO:0000313" key="9">
    <source>
        <dbReference type="Proteomes" id="UP000278036"/>
    </source>
</evidence>
<evidence type="ECO:0000256" key="3">
    <source>
        <dbReference type="ARBA" id="ARBA00022777"/>
    </source>
</evidence>
<dbReference type="GO" id="GO:0005524">
    <property type="term" value="F:ATP binding"/>
    <property type="evidence" value="ECO:0007669"/>
    <property type="project" value="UniProtKB-KW"/>
</dbReference>
<dbReference type="Gene3D" id="3.40.50.10330">
    <property type="entry name" value="Probable inorganic polyphosphate/atp-NAD kinase, domain 1"/>
    <property type="match status" value="1"/>
</dbReference>
<dbReference type="EMBL" id="RFLX01000001">
    <property type="protein sequence ID" value="RMI26832.1"/>
    <property type="molecule type" value="Genomic_DNA"/>
</dbReference>
<dbReference type="Pfam" id="PF19279">
    <property type="entry name" value="YegS_C"/>
    <property type="match status" value="1"/>
</dbReference>
<dbReference type="InterPro" id="IPR017438">
    <property type="entry name" value="ATP-NAD_kinase_N"/>
</dbReference>
<keyword evidence="8" id="KW-1185">Reference proteome</keyword>
<dbReference type="SUPFAM" id="SSF111331">
    <property type="entry name" value="NAD kinase/diacylglycerol kinase-like"/>
    <property type="match status" value="1"/>
</dbReference>
<dbReference type="RefSeq" id="WP_120640620.1">
    <property type="nucleotide sequence ID" value="NZ_RAQU01000227.1"/>
</dbReference>
<gene>
    <name evidence="6" type="ORF">D6Z83_23545</name>
    <name evidence="7" type="ORF">EBE87_00040</name>
</gene>
<dbReference type="InterPro" id="IPR045540">
    <property type="entry name" value="YegS/DAGK_C"/>
</dbReference>
<dbReference type="PANTHER" id="PTHR12358:SF54">
    <property type="entry name" value="SPHINGOSINE KINASE RELATED PROTEIN"/>
    <property type="match status" value="1"/>
</dbReference>
<keyword evidence="3" id="KW-0418">Kinase</keyword>
<evidence type="ECO:0000256" key="4">
    <source>
        <dbReference type="ARBA" id="ARBA00022840"/>
    </source>
</evidence>
<accession>A0A3A9JAJ0</accession>
<dbReference type="InterPro" id="IPR016064">
    <property type="entry name" value="NAD/diacylglycerol_kinase_sf"/>
</dbReference>
<dbReference type="GO" id="GO:0016301">
    <property type="term" value="F:kinase activity"/>
    <property type="evidence" value="ECO:0007669"/>
    <property type="project" value="UniProtKB-KW"/>
</dbReference>
<dbReference type="InterPro" id="IPR001206">
    <property type="entry name" value="Diacylglycerol_kinase_cat_dom"/>
</dbReference>
<dbReference type="Pfam" id="PF00781">
    <property type="entry name" value="DAGK_cat"/>
    <property type="match status" value="1"/>
</dbReference>
<dbReference type="Proteomes" id="UP000274097">
    <property type="component" value="Unassembled WGS sequence"/>
</dbReference>
<dbReference type="EMBL" id="RAQU01000227">
    <property type="protein sequence ID" value="RKK01713.1"/>
    <property type="molecule type" value="Genomic_DNA"/>
</dbReference>
<reference evidence="6 9" key="1">
    <citation type="submission" date="2018-09" db="EMBL/GenBank/DDBJ databases">
        <title>Roseomonas sp. nov., isolated from feces of Tibetan antelopes in the Qinghai-Tibet plateau, China.</title>
        <authorList>
            <person name="Tian Z."/>
        </authorList>
    </citation>
    <scope>NUCLEOTIDE SEQUENCE [LARGE SCALE GENOMIC DNA]</scope>
    <source>
        <strain evidence="7 8">Z23</strain>
        <strain evidence="6 9">Z24</strain>
    </source>
</reference>
<keyword evidence="2" id="KW-0547">Nucleotide-binding</keyword>
<keyword evidence="1" id="KW-0808">Transferase</keyword>
<dbReference type="AlphaFoldDB" id="A0A3A9JAJ0"/>
<evidence type="ECO:0000259" key="5">
    <source>
        <dbReference type="PROSITE" id="PS50146"/>
    </source>
</evidence>
<feature type="domain" description="DAGKc" evidence="5">
    <location>
        <begin position="1"/>
        <end position="121"/>
    </location>
</feature>
<dbReference type="InParanoid" id="A0A3A9JAJ0"/>
<name>A0A3A9JAJ0_9PROT</name>
<organism evidence="6 9">
    <name type="scientific">Teichococcus wenyumeiae</name>
    <dbReference type="NCBI Taxonomy" id="2478470"/>
    <lineage>
        <taxon>Bacteria</taxon>
        <taxon>Pseudomonadati</taxon>
        <taxon>Pseudomonadota</taxon>
        <taxon>Alphaproteobacteria</taxon>
        <taxon>Acetobacterales</taxon>
        <taxon>Roseomonadaceae</taxon>
        <taxon>Roseomonas</taxon>
    </lineage>
</organism>
<dbReference type="OrthoDB" id="142078at2"/>
<sequence length="301" mass="32160">MKTVLFHNPSAGDEGHRQEDLLALLRAHGLQVELRDPKGDTLREGFSLPAGLVLVAGGDGTVGRIATGMPHRDIPLAVLPLGTANNLSRALGPWPSPREFAEGWAEAARTRLNVAVAEAAEGDKPFARRRFVEAMGFGAFAHAVEHADRTGKEGVEAGRAAFRRTLAEASPRKVRLTVDGEERNEETLLVEVMNIPLFGPNLVLAPGADPGDGLLDVVTLPPARRALMLEWLDNPGAGPPPVEIRQGAAVTIDWPGGHIRLDDTPLDWSGPAKLHLRLEPEPLHVLIPPACLAAPKKGSAR</sequence>
<evidence type="ECO:0000256" key="2">
    <source>
        <dbReference type="ARBA" id="ARBA00022741"/>
    </source>
</evidence>
<proteinExistence type="predicted"/>